<evidence type="ECO:0000256" key="6">
    <source>
        <dbReference type="RuleBase" id="RU362091"/>
    </source>
</evidence>
<sequence length="577" mass="63435">MSFLAPVDWCIIFGYIALIIGLGIYLSKKATKNTESYFVAGRGLPWWLLGTSIVATTFAADTPLAVSGLVRSKGIAGNWYWWSGAAAGMLGVFFYSRLWRRSKIITDTQFAELRYSGKSASALRGFRALYFSLVYNAIVMGWVMLAMAKILGGVLGIPKWQGVAFCFVVAVIYTSLSGLWGVVITDFVEFCTAMFTSILLAIIAVSKSGGMVNILANLRTTMGAEKAMNITAIVPLHSALLPIGFFFIYIGLQWWTTGNTDGGSYFAQRMLAAKNEKHARLGFLWGNIAHYCLRTWPWIVVGLVAIVAFPHLEDPEMGYIKVMLKFLPAGLLGLALAGFLAAFLSTIDTQLNWGASYLINDFYRRFLVKNASERHYIRASIIATLIIAAIGALVTFMMTSIYGAWTIITSINAGIGLVYLLRWYWWRINAWSEISAITTSVIMSAYLAIFTTIKFPQTLLYIIPVSVGVWVTVTLLTPPASNKKLITFYKLVRPGGPGWKRIRAQIPGTEKDRIGWSNLKGFIAAVIATYSTLIGVGKIILGQALPGILLLCITGVMGYLIYRVFTETGKITPAPLG</sequence>
<feature type="transmembrane region" description="Helical" evidence="7">
    <location>
        <begin position="46"/>
        <end position="67"/>
    </location>
</feature>
<feature type="transmembrane region" description="Helical" evidence="7">
    <location>
        <begin position="160"/>
        <end position="181"/>
    </location>
</feature>
<evidence type="ECO:0000256" key="4">
    <source>
        <dbReference type="ARBA" id="ARBA00022989"/>
    </source>
</evidence>
<feature type="transmembrane region" description="Helical" evidence="7">
    <location>
        <begin position="404"/>
        <end position="422"/>
    </location>
</feature>
<feature type="transmembrane region" description="Helical" evidence="7">
    <location>
        <begin position="187"/>
        <end position="206"/>
    </location>
</feature>
<evidence type="ECO:0000256" key="3">
    <source>
        <dbReference type="ARBA" id="ARBA00022692"/>
    </source>
</evidence>
<dbReference type="EMBL" id="NOZQ01000081">
    <property type="protein sequence ID" value="OYD16182.1"/>
    <property type="molecule type" value="Genomic_DNA"/>
</dbReference>
<comment type="similarity">
    <text evidence="2 6">Belongs to the sodium:solute symporter (SSF) (TC 2.A.21) family.</text>
</comment>
<feature type="transmembrane region" description="Helical" evidence="7">
    <location>
        <begin position="295"/>
        <end position="312"/>
    </location>
</feature>
<keyword evidence="4 7" id="KW-1133">Transmembrane helix</keyword>
<evidence type="ECO:0000256" key="7">
    <source>
        <dbReference type="SAM" id="Phobius"/>
    </source>
</evidence>
<feature type="transmembrane region" description="Helical" evidence="7">
    <location>
        <begin position="128"/>
        <end position="148"/>
    </location>
</feature>
<evidence type="ECO:0000256" key="1">
    <source>
        <dbReference type="ARBA" id="ARBA00004141"/>
    </source>
</evidence>
<feature type="transmembrane region" description="Helical" evidence="7">
    <location>
        <begin position="379"/>
        <end position="398"/>
    </location>
</feature>
<evidence type="ECO:0008006" key="10">
    <source>
        <dbReference type="Google" id="ProtNLM"/>
    </source>
</evidence>
<dbReference type="PANTHER" id="PTHR11819">
    <property type="entry name" value="SOLUTE CARRIER FAMILY 5"/>
    <property type="match status" value="1"/>
</dbReference>
<dbReference type="AlphaFoldDB" id="A0A235BVC5"/>
<feature type="transmembrane region" description="Helical" evidence="7">
    <location>
        <begin position="459"/>
        <end position="477"/>
    </location>
</feature>
<protein>
    <recommendedName>
        <fullName evidence="10">Sodium:proline symporter</fullName>
    </recommendedName>
</protein>
<dbReference type="GO" id="GO:0005886">
    <property type="term" value="C:plasma membrane"/>
    <property type="evidence" value="ECO:0007669"/>
    <property type="project" value="TreeGrafter"/>
</dbReference>
<evidence type="ECO:0000313" key="9">
    <source>
        <dbReference type="Proteomes" id="UP000215215"/>
    </source>
</evidence>
<gene>
    <name evidence="8" type="ORF">CH333_04030</name>
</gene>
<dbReference type="GO" id="GO:0005412">
    <property type="term" value="F:D-glucose:sodium symporter activity"/>
    <property type="evidence" value="ECO:0007669"/>
    <property type="project" value="TreeGrafter"/>
</dbReference>
<dbReference type="Gene3D" id="1.20.1730.10">
    <property type="entry name" value="Sodium/glucose cotransporter"/>
    <property type="match status" value="1"/>
</dbReference>
<keyword evidence="3 7" id="KW-0812">Transmembrane</keyword>
<feature type="transmembrane region" description="Helical" evidence="7">
    <location>
        <begin position="324"/>
        <end position="344"/>
    </location>
</feature>
<dbReference type="PANTHER" id="PTHR11819:SF77">
    <property type="entry name" value="SODIUM_GLUCOSE COTRANSPORT PROTEIN"/>
    <property type="match status" value="1"/>
</dbReference>
<dbReference type="PROSITE" id="PS50283">
    <property type="entry name" value="NA_SOLUT_SYMP_3"/>
    <property type="match status" value="1"/>
</dbReference>
<dbReference type="InterPro" id="IPR001734">
    <property type="entry name" value="Na/solute_symporter"/>
</dbReference>
<proteinExistence type="inferred from homology"/>
<accession>A0A235BVC5</accession>
<organism evidence="8 9">
    <name type="scientific">candidate division WOR-3 bacterium JGI_Cruoil_03_44_89</name>
    <dbReference type="NCBI Taxonomy" id="1973748"/>
    <lineage>
        <taxon>Bacteria</taxon>
        <taxon>Bacteria division WOR-3</taxon>
    </lineage>
</organism>
<comment type="subcellular location">
    <subcellularLocation>
        <location evidence="1">Membrane</location>
        <topology evidence="1">Multi-pass membrane protein</topology>
    </subcellularLocation>
</comment>
<dbReference type="Proteomes" id="UP000215215">
    <property type="component" value="Unassembled WGS sequence"/>
</dbReference>
<feature type="transmembrane region" description="Helical" evidence="7">
    <location>
        <begin position="7"/>
        <end position="26"/>
    </location>
</feature>
<evidence type="ECO:0000313" key="8">
    <source>
        <dbReference type="EMBL" id="OYD16182.1"/>
    </source>
</evidence>
<evidence type="ECO:0000256" key="2">
    <source>
        <dbReference type="ARBA" id="ARBA00006434"/>
    </source>
</evidence>
<feature type="transmembrane region" description="Helical" evidence="7">
    <location>
        <begin position="521"/>
        <end position="541"/>
    </location>
</feature>
<dbReference type="InterPro" id="IPR038377">
    <property type="entry name" value="Na/Glc_symporter_sf"/>
</dbReference>
<feature type="transmembrane region" description="Helical" evidence="7">
    <location>
        <begin position="547"/>
        <end position="565"/>
    </location>
</feature>
<evidence type="ECO:0000256" key="5">
    <source>
        <dbReference type="ARBA" id="ARBA00023136"/>
    </source>
</evidence>
<comment type="caution">
    <text evidence="8">The sequence shown here is derived from an EMBL/GenBank/DDBJ whole genome shotgun (WGS) entry which is preliminary data.</text>
</comment>
<dbReference type="Pfam" id="PF00474">
    <property type="entry name" value="SSF"/>
    <property type="match status" value="1"/>
</dbReference>
<name>A0A235BVC5_UNCW3</name>
<feature type="transmembrane region" description="Helical" evidence="7">
    <location>
        <begin position="434"/>
        <end position="453"/>
    </location>
</feature>
<reference evidence="8 9" key="1">
    <citation type="submission" date="2017-07" db="EMBL/GenBank/DDBJ databases">
        <title>Recovery of genomes from metagenomes via a dereplication, aggregation, and scoring strategy.</title>
        <authorList>
            <person name="Sieber C.M."/>
            <person name="Probst A.J."/>
            <person name="Sharrar A."/>
            <person name="Thomas B.C."/>
            <person name="Hess M."/>
            <person name="Tringe S.G."/>
            <person name="Banfield J.F."/>
        </authorList>
    </citation>
    <scope>NUCLEOTIDE SEQUENCE [LARGE SCALE GENOMIC DNA]</scope>
    <source>
        <strain evidence="8">JGI_Cruoil_03_44_89</strain>
    </source>
</reference>
<dbReference type="CDD" id="cd11477">
    <property type="entry name" value="SLC5sbd_u1"/>
    <property type="match status" value="1"/>
</dbReference>
<feature type="transmembrane region" description="Helical" evidence="7">
    <location>
        <begin position="79"/>
        <end position="98"/>
    </location>
</feature>
<keyword evidence="5 7" id="KW-0472">Membrane</keyword>
<feature type="transmembrane region" description="Helical" evidence="7">
    <location>
        <begin position="227"/>
        <end position="252"/>
    </location>
</feature>